<evidence type="ECO:0000313" key="10">
    <source>
        <dbReference type="EMBL" id="MET4634175.1"/>
    </source>
</evidence>
<evidence type="ECO:0000313" key="11">
    <source>
        <dbReference type="Proteomes" id="UP001549321"/>
    </source>
</evidence>
<dbReference type="Proteomes" id="UP001549321">
    <property type="component" value="Unassembled WGS sequence"/>
</dbReference>
<dbReference type="GO" id="GO:0034220">
    <property type="term" value="P:monoatomic ion transmembrane transport"/>
    <property type="evidence" value="ECO:0007669"/>
    <property type="project" value="UniProtKB-KW"/>
</dbReference>
<gene>
    <name evidence="10" type="ORF">ABIE08_002088</name>
</gene>
<evidence type="ECO:0000256" key="6">
    <source>
        <dbReference type="ARBA" id="ARBA00023136"/>
    </source>
</evidence>
<sequence>MQSNSKSAMDGGFARLRRHLHFLYHSRARPARLFQTCVVTIDLLIIAFFIATPMIRDASAFLWYDYAIAIVLAVDLTCRGLAETDLKRWLRQPTVIVDIFILITLLFPAYLANLGFLRILRLWSLSRSGFLWRPLSKRQLARWQQPVQAVLNLVTFLFVATGFIYTFFFRFSPGFAGYIDALYFTVATVTTTGFGDITLPGPWGKLTAIVTMICGISLFVRLAQSIVRPNKVYFPCPRCALQMHDPDAVHCKACGEILAIPDDGNS</sequence>
<evidence type="ECO:0000256" key="3">
    <source>
        <dbReference type="ARBA" id="ARBA00022692"/>
    </source>
</evidence>
<dbReference type="SUPFAM" id="SSF81324">
    <property type="entry name" value="Voltage-gated potassium channels"/>
    <property type="match status" value="1"/>
</dbReference>
<dbReference type="PANTHER" id="PTHR11537:SF254">
    <property type="entry name" value="POTASSIUM VOLTAGE-GATED CHANNEL PROTEIN SHAB"/>
    <property type="match status" value="1"/>
</dbReference>
<dbReference type="InterPro" id="IPR028325">
    <property type="entry name" value="VG_K_chnl"/>
</dbReference>
<evidence type="ECO:0000256" key="2">
    <source>
        <dbReference type="ARBA" id="ARBA00022448"/>
    </source>
</evidence>
<dbReference type="EMBL" id="JBEPSM010000001">
    <property type="protein sequence ID" value="MET4634175.1"/>
    <property type="molecule type" value="Genomic_DNA"/>
</dbReference>
<evidence type="ECO:0000259" key="9">
    <source>
        <dbReference type="Pfam" id="PF07885"/>
    </source>
</evidence>
<feature type="transmembrane region" description="Helical" evidence="8">
    <location>
        <begin position="33"/>
        <end position="55"/>
    </location>
</feature>
<evidence type="ECO:0000256" key="5">
    <source>
        <dbReference type="ARBA" id="ARBA00023065"/>
    </source>
</evidence>
<dbReference type="RefSeq" id="WP_354550827.1">
    <property type="nucleotide sequence ID" value="NZ_JBEPSM010000001.1"/>
</dbReference>
<reference evidence="10 11" key="1">
    <citation type="submission" date="2024-06" db="EMBL/GenBank/DDBJ databases">
        <title>Sorghum-associated microbial communities from plants grown in Nebraska, USA.</title>
        <authorList>
            <person name="Schachtman D."/>
        </authorList>
    </citation>
    <scope>NUCLEOTIDE SEQUENCE [LARGE SCALE GENOMIC DNA]</scope>
    <source>
        <strain evidence="10 11">3207</strain>
    </source>
</reference>
<evidence type="ECO:0000256" key="8">
    <source>
        <dbReference type="SAM" id="Phobius"/>
    </source>
</evidence>
<feature type="transmembrane region" description="Helical" evidence="8">
    <location>
        <begin position="175"/>
        <end position="194"/>
    </location>
</feature>
<feature type="transmembrane region" description="Helical" evidence="8">
    <location>
        <begin position="61"/>
        <end position="82"/>
    </location>
</feature>
<dbReference type="InterPro" id="IPR003938">
    <property type="entry name" value="K_chnl_volt-dep_EAG/ELK/ERG"/>
</dbReference>
<protein>
    <submittedName>
        <fullName evidence="10">Voltage-gated potassium channel</fullName>
    </submittedName>
</protein>
<name>A0ABV2QYS6_9HYPH</name>
<feature type="transmembrane region" description="Helical" evidence="8">
    <location>
        <begin position="149"/>
        <end position="168"/>
    </location>
</feature>
<proteinExistence type="predicted"/>
<evidence type="ECO:0000256" key="1">
    <source>
        <dbReference type="ARBA" id="ARBA00004141"/>
    </source>
</evidence>
<keyword evidence="5" id="KW-0406">Ion transport</keyword>
<dbReference type="Pfam" id="PF07885">
    <property type="entry name" value="Ion_trans_2"/>
    <property type="match status" value="1"/>
</dbReference>
<evidence type="ECO:0000256" key="7">
    <source>
        <dbReference type="ARBA" id="ARBA00023303"/>
    </source>
</evidence>
<keyword evidence="3 8" id="KW-0812">Transmembrane</keyword>
<comment type="caution">
    <text evidence="10">The sequence shown here is derived from an EMBL/GenBank/DDBJ whole genome shotgun (WGS) entry which is preliminary data.</text>
</comment>
<dbReference type="Gene3D" id="1.10.287.70">
    <property type="match status" value="1"/>
</dbReference>
<keyword evidence="6 8" id="KW-0472">Membrane</keyword>
<evidence type="ECO:0000256" key="4">
    <source>
        <dbReference type="ARBA" id="ARBA00022989"/>
    </source>
</evidence>
<keyword evidence="2" id="KW-0813">Transport</keyword>
<feature type="domain" description="Potassium channel" evidence="9">
    <location>
        <begin position="156"/>
        <end position="227"/>
    </location>
</feature>
<keyword evidence="4 8" id="KW-1133">Transmembrane helix</keyword>
<dbReference type="InterPro" id="IPR013099">
    <property type="entry name" value="K_chnl_dom"/>
</dbReference>
<keyword evidence="11" id="KW-1185">Reference proteome</keyword>
<organism evidence="10 11">
    <name type="scientific">Kaistia defluvii</name>
    <dbReference type="NCBI Taxonomy" id="410841"/>
    <lineage>
        <taxon>Bacteria</taxon>
        <taxon>Pseudomonadati</taxon>
        <taxon>Pseudomonadota</taxon>
        <taxon>Alphaproteobacteria</taxon>
        <taxon>Hyphomicrobiales</taxon>
        <taxon>Kaistiaceae</taxon>
        <taxon>Kaistia</taxon>
    </lineage>
</organism>
<dbReference type="PANTHER" id="PTHR11537">
    <property type="entry name" value="VOLTAGE-GATED POTASSIUM CHANNEL"/>
    <property type="match status" value="1"/>
</dbReference>
<feature type="transmembrane region" description="Helical" evidence="8">
    <location>
        <begin position="94"/>
        <end position="120"/>
    </location>
</feature>
<comment type="subcellular location">
    <subcellularLocation>
        <location evidence="1">Membrane</location>
        <topology evidence="1">Multi-pass membrane protein</topology>
    </subcellularLocation>
</comment>
<feature type="transmembrane region" description="Helical" evidence="8">
    <location>
        <begin position="206"/>
        <end position="223"/>
    </location>
</feature>
<keyword evidence="7 10" id="KW-0407">Ion channel</keyword>
<dbReference type="PRINTS" id="PR01463">
    <property type="entry name" value="EAGCHANLFMLY"/>
</dbReference>
<accession>A0ABV2QYS6</accession>